<evidence type="ECO:0000313" key="6">
    <source>
        <dbReference type="Proteomes" id="UP001589700"/>
    </source>
</evidence>
<dbReference type="Gene3D" id="3.30.360.10">
    <property type="entry name" value="Dihydrodipicolinate Reductase, domain 2"/>
    <property type="match status" value="1"/>
</dbReference>
<dbReference type="EMBL" id="JBHMDY010000004">
    <property type="protein sequence ID" value="MFB9259422.1"/>
    <property type="molecule type" value="Genomic_DNA"/>
</dbReference>
<gene>
    <name evidence="5" type="ORF">ACFFVD_06360</name>
</gene>
<feature type="domain" description="Aspartate dehydrogenase" evidence="3">
    <location>
        <begin position="178"/>
        <end position="265"/>
    </location>
</feature>
<evidence type="ECO:0000256" key="2">
    <source>
        <dbReference type="SAM" id="MobiDB-lite"/>
    </source>
</evidence>
<feature type="compositionally biased region" description="Low complexity" evidence="2">
    <location>
        <begin position="113"/>
        <end position="128"/>
    </location>
</feature>
<evidence type="ECO:0000259" key="4">
    <source>
        <dbReference type="Pfam" id="PF03447"/>
    </source>
</evidence>
<dbReference type="SUPFAM" id="SSF55347">
    <property type="entry name" value="Glyceraldehyde-3-phosphate dehydrogenase-like, C-terminal domain"/>
    <property type="match status" value="1"/>
</dbReference>
<dbReference type="Proteomes" id="UP001589700">
    <property type="component" value="Unassembled WGS sequence"/>
</dbReference>
<dbReference type="PANTHER" id="PTHR31873:SF6">
    <property type="entry name" value="ASPARTATE DEHYDROGENASE DOMAIN-CONTAINING PROTEIN"/>
    <property type="match status" value="1"/>
</dbReference>
<proteinExistence type="inferred from homology"/>
<comment type="similarity">
    <text evidence="1">Belongs to the L-aspartate dehydrogenase family.</text>
</comment>
<evidence type="ECO:0000259" key="3">
    <source>
        <dbReference type="Pfam" id="PF01958"/>
    </source>
</evidence>
<dbReference type="Gene3D" id="3.40.50.720">
    <property type="entry name" value="NAD(P)-binding Rossmann-like Domain"/>
    <property type="match status" value="1"/>
</dbReference>
<accession>A0ABV5JNW1</accession>
<dbReference type="RefSeq" id="WP_187354683.1">
    <property type="nucleotide sequence ID" value="NZ_JAALDM010000324.1"/>
</dbReference>
<dbReference type="InterPro" id="IPR005106">
    <property type="entry name" value="Asp/hSer_DH_NAD-bd"/>
</dbReference>
<dbReference type="SUPFAM" id="SSF51735">
    <property type="entry name" value="NAD(P)-binding Rossmann-fold domains"/>
    <property type="match status" value="1"/>
</dbReference>
<protein>
    <submittedName>
        <fullName evidence="5">Aspartate dehydrogenase domain-containing protein</fullName>
    </submittedName>
</protein>
<dbReference type="Pfam" id="PF03447">
    <property type="entry name" value="NAD_binding_3"/>
    <property type="match status" value="1"/>
</dbReference>
<evidence type="ECO:0000256" key="1">
    <source>
        <dbReference type="ARBA" id="ARBA00008331"/>
    </source>
</evidence>
<reference evidence="5 6" key="1">
    <citation type="submission" date="2024-09" db="EMBL/GenBank/DDBJ databases">
        <authorList>
            <person name="Sun Q."/>
            <person name="Mori K."/>
        </authorList>
    </citation>
    <scope>NUCLEOTIDE SEQUENCE [LARGE SCALE GENOMIC DNA]</scope>
    <source>
        <strain evidence="5 6">CCM 7659</strain>
    </source>
</reference>
<comment type="caution">
    <text evidence="5">The sequence shown here is derived from an EMBL/GenBank/DDBJ whole genome shotgun (WGS) entry which is preliminary data.</text>
</comment>
<organism evidence="5 6">
    <name type="scientific">Dietzia aerolata</name>
    <dbReference type="NCBI Taxonomy" id="595984"/>
    <lineage>
        <taxon>Bacteria</taxon>
        <taxon>Bacillati</taxon>
        <taxon>Actinomycetota</taxon>
        <taxon>Actinomycetes</taxon>
        <taxon>Mycobacteriales</taxon>
        <taxon>Dietziaceae</taxon>
        <taxon>Dietzia</taxon>
    </lineage>
</organism>
<evidence type="ECO:0000313" key="5">
    <source>
        <dbReference type="EMBL" id="MFB9259422.1"/>
    </source>
</evidence>
<feature type="region of interest" description="Disordered" evidence="2">
    <location>
        <begin position="104"/>
        <end position="128"/>
    </location>
</feature>
<dbReference type="InterPro" id="IPR002811">
    <property type="entry name" value="Asp_DH"/>
</dbReference>
<dbReference type="InterPro" id="IPR036291">
    <property type="entry name" value="NAD(P)-bd_dom_sf"/>
</dbReference>
<dbReference type="Pfam" id="PF01958">
    <property type="entry name" value="Asp_DH_C"/>
    <property type="match status" value="1"/>
</dbReference>
<feature type="domain" description="Aspartate/homoserine dehydrogenase NAD-binding" evidence="4">
    <location>
        <begin position="20"/>
        <end position="97"/>
    </location>
</feature>
<dbReference type="PANTHER" id="PTHR31873">
    <property type="entry name" value="L-ASPARTATE DEHYDROGENASE-RELATED"/>
    <property type="match status" value="1"/>
</dbReference>
<name>A0ABV5JNW1_9ACTN</name>
<sequence length="289" mass="29831">MAPPLAPTEFTRALRVTVIGSGSIGGAVISALEKGRVPAAQLVAVLRSDSTPEEFDRAIEAADVVVEATTVAAAEELIPRVTSVGKDIIVCSCGVFARHSNPRDLLGGTSGTDATEAGNAASDAASTAPRMGRVLVPAGAVGGLDVLAAAARAGIEDASLRHTTIKSPRALGVTDDLTERHEVFRGSAREAALEYPRTSNASVALALATLGLDRVEVVVAADPQVTRTRHVVEWHSKLGAYEMSFENSLDPASGGRTSTITAWSVAELLIGIRDGVGPGAVVLDRSTHR</sequence>
<keyword evidence="6" id="KW-1185">Reference proteome</keyword>